<comment type="caution">
    <text evidence="2">The sequence shown here is derived from an EMBL/GenBank/DDBJ whole genome shotgun (WGS) entry which is preliminary data.</text>
</comment>
<evidence type="ECO:0000313" key="2">
    <source>
        <dbReference type="EMBL" id="MBO2451089.1"/>
    </source>
</evidence>
<dbReference type="Gene3D" id="3.40.50.410">
    <property type="entry name" value="von Willebrand factor, type A domain"/>
    <property type="match status" value="1"/>
</dbReference>
<reference evidence="2" key="1">
    <citation type="submission" date="2021-03" db="EMBL/GenBank/DDBJ databases">
        <authorList>
            <person name="Kanchanasin P."/>
            <person name="Saeng-In P."/>
            <person name="Phongsopitanun W."/>
            <person name="Yuki M."/>
            <person name="Kudo T."/>
            <person name="Ohkuma M."/>
            <person name="Tanasupawat S."/>
        </authorList>
    </citation>
    <scope>NUCLEOTIDE SEQUENCE</scope>
    <source>
        <strain evidence="2">GKU 128</strain>
    </source>
</reference>
<keyword evidence="3" id="KW-1185">Reference proteome</keyword>
<dbReference type="AlphaFoldDB" id="A0A939T6P6"/>
<feature type="transmembrane region" description="Helical" evidence="1">
    <location>
        <begin position="39"/>
        <end position="60"/>
    </location>
</feature>
<name>A0A939T6P6_9ACTN</name>
<organism evidence="2 3">
    <name type="scientific">Actinomadura barringtoniae</name>
    <dbReference type="NCBI Taxonomy" id="1427535"/>
    <lineage>
        <taxon>Bacteria</taxon>
        <taxon>Bacillati</taxon>
        <taxon>Actinomycetota</taxon>
        <taxon>Actinomycetes</taxon>
        <taxon>Streptosporangiales</taxon>
        <taxon>Thermomonosporaceae</taxon>
        <taxon>Actinomadura</taxon>
    </lineage>
</organism>
<evidence type="ECO:0000256" key="1">
    <source>
        <dbReference type="SAM" id="Phobius"/>
    </source>
</evidence>
<keyword evidence="1" id="KW-1133">Transmembrane helix</keyword>
<proteinExistence type="predicted"/>
<dbReference type="SUPFAM" id="SSF53300">
    <property type="entry name" value="vWA-like"/>
    <property type="match status" value="1"/>
</dbReference>
<keyword evidence="1" id="KW-0812">Transmembrane</keyword>
<feature type="transmembrane region" description="Helical" evidence="1">
    <location>
        <begin position="12"/>
        <end position="33"/>
    </location>
</feature>
<accession>A0A939T6P6</accession>
<dbReference type="RefSeq" id="WP_208258988.1">
    <property type="nucleotide sequence ID" value="NZ_JAGEOJ010000012.1"/>
</dbReference>
<keyword evidence="1" id="KW-0472">Membrane</keyword>
<dbReference type="EMBL" id="JAGEOJ010000012">
    <property type="protein sequence ID" value="MBO2451089.1"/>
    <property type="molecule type" value="Genomic_DNA"/>
</dbReference>
<evidence type="ECO:0000313" key="3">
    <source>
        <dbReference type="Proteomes" id="UP000669179"/>
    </source>
</evidence>
<gene>
    <name evidence="2" type="ORF">J4573_28595</name>
</gene>
<protein>
    <submittedName>
        <fullName evidence="2">VWA domain-containing protein</fullName>
    </submittedName>
</protein>
<dbReference type="InterPro" id="IPR036465">
    <property type="entry name" value="vWFA_dom_sf"/>
</dbReference>
<feature type="transmembrane region" description="Helical" evidence="1">
    <location>
        <begin position="72"/>
        <end position="98"/>
    </location>
</feature>
<dbReference type="Proteomes" id="UP000669179">
    <property type="component" value="Unassembled WGS sequence"/>
</dbReference>
<sequence length="672" mass="70406">MTALLRSLSVELTASLIVSSLLAAFPLFVVVWRRIGVEIALAAWGLLSLGLLVAGGVVLYRHRDGKLGQVVGRVGIASAWALAGAAIAGLLLGAGYGVNALARSGGPCSYPLELRVLTTPDALTAVRYAAADFVVGTRSHGCPAYSVTVTSESGATPVRNGLARGWEGDQTSVGAQLLGPQPDVWIPSSPAEYAYGADPANLATSDSPPKVTADPSSLGRSPMVLGLFGDDNGRVYSESSLPGRDSTTELLTKFKAAGIKGIARPIPESSAVALAVTPVLHRSITNAGMAPDGAAAERLLSPADPPELLAPDAVSLLCQLRATAQQGGNAPGSRPPFGYAVVVSEQLLNDYNAGRPLGDSCGGVNSGADPYDQWKLYPYYANDLPSLDYRFVQLKWPGQDDAARANAVNSFKNWLTRHPLTSQGFRGRDGSYRRSHTADSAHPYLSGIDRLGNSAIPSVIKGPEAPGVQDALDAISAVRKKVLISIVLDTSGSMGAPASTPLRGSRLTHAVSLLRSLVDQLKGDDVAGLQTFARPRQPADRPVMSVARAALISPTQSKLLNDKLQAQSVARPDVSLTDAVTGADLSYGERDAIVVTDGQSLQTNPSIGKDRARLADYHHKHPNLRLTLLLTGPTGCDVSPAKDVRQAMGGRCVLLNDDPDEAQAARLLSTLR</sequence>